<gene>
    <name evidence="1" type="ORF">SAMN05216386_1656</name>
</gene>
<accession>A0A1I5B4P2</accession>
<keyword evidence="2" id="KW-1185">Reference proteome</keyword>
<dbReference type="Proteomes" id="UP000183107">
    <property type="component" value="Unassembled WGS sequence"/>
</dbReference>
<organism evidence="1 2">
    <name type="scientific">Nitrosospira briensis</name>
    <dbReference type="NCBI Taxonomy" id="35799"/>
    <lineage>
        <taxon>Bacteria</taxon>
        <taxon>Pseudomonadati</taxon>
        <taxon>Pseudomonadota</taxon>
        <taxon>Betaproteobacteria</taxon>
        <taxon>Nitrosomonadales</taxon>
        <taxon>Nitrosomonadaceae</taxon>
        <taxon>Nitrosospira</taxon>
    </lineage>
</organism>
<name>A0A1I5B4P2_9PROT</name>
<dbReference type="OrthoDB" id="9973956at2"/>
<reference evidence="2" key="1">
    <citation type="submission" date="2016-10" db="EMBL/GenBank/DDBJ databases">
        <authorList>
            <person name="Varghese N."/>
        </authorList>
    </citation>
    <scope>NUCLEOTIDE SEQUENCE [LARGE SCALE GENOMIC DNA]</scope>
    <source>
        <strain evidence="2">Nsp8</strain>
    </source>
</reference>
<evidence type="ECO:0000313" key="1">
    <source>
        <dbReference type="EMBL" id="SFN69479.1"/>
    </source>
</evidence>
<dbReference type="AlphaFoldDB" id="A0A1I5B4P2"/>
<sequence length="91" mass="10025">MANQTKVAAVSIIKPDSEHNLLEARDVLSEARYMVEFVNSITLLPRGKGLTLDPIQTTGLFYVMQHVADRIKKSEDLLEGVDISPVKGETA</sequence>
<proteinExistence type="predicted"/>
<protein>
    <submittedName>
        <fullName evidence="1">Uncharacterized protein</fullName>
    </submittedName>
</protein>
<evidence type="ECO:0000313" key="2">
    <source>
        <dbReference type="Proteomes" id="UP000183107"/>
    </source>
</evidence>
<dbReference type="EMBL" id="FOVJ01000002">
    <property type="protein sequence ID" value="SFN69479.1"/>
    <property type="molecule type" value="Genomic_DNA"/>
</dbReference>
<dbReference type="RefSeq" id="WP_074796445.1">
    <property type="nucleotide sequence ID" value="NZ_FOVJ01000002.1"/>
</dbReference>